<evidence type="ECO:0000256" key="1">
    <source>
        <dbReference type="SAM" id="Coils"/>
    </source>
</evidence>
<proteinExistence type="predicted"/>
<reference evidence="2" key="1">
    <citation type="submission" date="2021-06" db="EMBL/GenBank/DDBJ databases">
        <authorList>
            <person name="Kallberg Y."/>
            <person name="Tangrot J."/>
            <person name="Rosling A."/>
        </authorList>
    </citation>
    <scope>NUCLEOTIDE SEQUENCE</scope>
    <source>
        <strain evidence="2">AZ414A</strain>
    </source>
</reference>
<keyword evidence="1" id="KW-0175">Coiled coil</keyword>
<protein>
    <submittedName>
        <fullName evidence="2">1295_t:CDS:1</fullName>
    </submittedName>
</protein>
<sequence length="226" mass="26524">MDSKALLQMLTDPNLMQKLNLLLNQDNIIEENTDNITKAIDKTMKDEKETDDIKSLISEDSFLREHKEWRKKMNFQKYKVWIKTEVVMEKNLKDKIDMIEDMEKACKIEIDGTQLNDSPLGAKTCYFPKNLYGKKKRMAIDFFESKEGKDQVINFEWTAGEFKVKIVNLASKIRFKQNSTEINDSTNKDIMKILQEIQQDVQEIKEQMTDINGRLKLVEDHCAQNC</sequence>
<dbReference type="AlphaFoldDB" id="A0A9N9GEI4"/>
<keyword evidence="3" id="KW-1185">Reference proteome</keyword>
<comment type="caution">
    <text evidence="2">The sequence shown here is derived from an EMBL/GenBank/DDBJ whole genome shotgun (WGS) entry which is preliminary data.</text>
</comment>
<evidence type="ECO:0000313" key="3">
    <source>
        <dbReference type="Proteomes" id="UP000789706"/>
    </source>
</evidence>
<evidence type="ECO:0000313" key="2">
    <source>
        <dbReference type="EMBL" id="CAG8601851.1"/>
    </source>
</evidence>
<accession>A0A9N9GEI4</accession>
<organism evidence="2 3">
    <name type="scientific">Diversispora eburnea</name>
    <dbReference type="NCBI Taxonomy" id="1213867"/>
    <lineage>
        <taxon>Eukaryota</taxon>
        <taxon>Fungi</taxon>
        <taxon>Fungi incertae sedis</taxon>
        <taxon>Mucoromycota</taxon>
        <taxon>Glomeromycotina</taxon>
        <taxon>Glomeromycetes</taxon>
        <taxon>Diversisporales</taxon>
        <taxon>Diversisporaceae</taxon>
        <taxon>Diversispora</taxon>
    </lineage>
</organism>
<gene>
    <name evidence="2" type="ORF">DEBURN_LOCUS9561</name>
</gene>
<dbReference type="Proteomes" id="UP000789706">
    <property type="component" value="Unassembled WGS sequence"/>
</dbReference>
<name>A0A9N9GEI4_9GLOM</name>
<feature type="coiled-coil region" evidence="1">
    <location>
        <begin position="187"/>
        <end position="214"/>
    </location>
</feature>
<dbReference type="EMBL" id="CAJVPK010001906">
    <property type="protein sequence ID" value="CAG8601851.1"/>
    <property type="molecule type" value="Genomic_DNA"/>
</dbReference>